<accession>A0AAD8IWT3</accession>
<dbReference type="Gene3D" id="3.60.10.10">
    <property type="entry name" value="Endonuclease/exonuclease/phosphatase"/>
    <property type="match status" value="1"/>
</dbReference>
<dbReference type="SUPFAM" id="SSF56219">
    <property type="entry name" value="DNase I-like"/>
    <property type="match status" value="1"/>
</dbReference>
<organism evidence="1 2">
    <name type="scientific">Heracleum sosnowskyi</name>
    <dbReference type="NCBI Taxonomy" id="360622"/>
    <lineage>
        <taxon>Eukaryota</taxon>
        <taxon>Viridiplantae</taxon>
        <taxon>Streptophyta</taxon>
        <taxon>Embryophyta</taxon>
        <taxon>Tracheophyta</taxon>
        <taxon>Spermatophyta</taxon>
        <taxon>Magnoliopsida</taxon>
        <taxon>eudicotyledons</taxon>
        <taxon>Gunneridae</taxon>
        <taxon>Pentapetalae</taxon>
        <taxon>asterids</taxon>
        <taxon>campanulids</taxon>
        <taxon>Apiales</taxon>
        <taxon>Apiaceae</taxon>
        <taxon>Apioideae</taxon>
        <taxon>apioid superclade</taxon>
        <taxon>Tordylieae</taxon>
        <taxon>Tordyliinae</taxon>
        <taxon>Heracleum</taxon>
    </lineage>
</organism>
<dbReference type="PANTHER" id="PTHR33710">
    <property type="entry name" value="BNAC02G09200D PROTEIN"/>
    <property type="match status" value="1"/>
</dbReference>
<gene>
    <name evidence="1" type="ORF">POM88_012618</name>
</gene>
<proteinExistence type="predicted"/>
<sequence length="164" mass="19455">MRLWAQLNTFARNWNEKCFYSLGYYNCIRDDSERLNCIYRRSDVDGFNRLIDNVNLLDPEIDNAQYTWYGPTGKRCKFDRILFNNTWWGSGQWSLRALNRKKSNHKPLLLYQQQTDWGPVPFKVYNYWLKNEELCKLVEDELKNSSAGGNTNVQVLLKKAKAVI</sequence>
<dbReference type="InterPro" id="IPR036691">
    <property type="entry name" value="Endo/exonu/phosph_ase_sf"/>
</dbReference>
<dbReference type="PANTHER" id="PTHR33710:SF64">
    <property type="entry name" value="ENDONUCLEASE_EXONUCLEASE_PHOSPHATASE DOMAIN-CONTAINING PROTEIN"/>
    <property type="match status" value="1"/>
</dbReference>
<dbReference type="Proteomes" id="UP001237642">
    <property type="component" value="Unassembled WGS sequence"/>
</dbReference>
<dbReference type="EMBL" id="JAUIZM010000003">
    <property type="protein sequence ID" value="KAK1393562.1"/>
    <property type="molecule type" value="Genomic_DNA"/>
</dbReference>
<comment type="caution">
    <text evidence="1">The sequence shown here is derived from an EMBL/GenBank/DDBJ whole genome shotgun (WGS) entry which is preliminary data.</text>
</comment>
<keyword evidence="2" id="KW-1185">Reference proteome</keyword>
<dbReference type="AlphaFoldDB" id="A0AAD8IWT3"/>
<evidence type="ECO:0000313" key="2">
    <source>
        <dbReference type="Proteomes" id="UP001237642"/>
    </source>
</evidence>
<evidence type="ECO:0000313" key="1">
    <source>
        <dbReference type="EMBL" id="KAK1393562.1"/>
    </source>
</evidence>
<reference evidence="1" key="1">
    <citation type="submission" date="2023-02" db="EMBL/GenBank/DDBJ databases">
        <title>Genome of toxic invasive species Heracleum sosnowskyi carries increased number of genes despite the absence of recent whole-genome duplications.</title>
        <authorList>
            <person name="Schelkunov M."/>
            <person name="Shtratnikova V."/>
            <person name="Makarenko M."/>
            <person name="Klepikova A."/>
            <person name="Omelchenko D."/>
            <person name="Novikova G."/>
            <person name="Obukhova E."/>
            <person name="Bogdanov V."/>
            <person name="Penin A."/>
            <person name="Logacheva M."/>
        </authorList>
    </citation>
    <scope>NUCLEOTIDE SEQUENCE</scope>
    <source>
        <strain evidence="1">Hsosn_3</strain>
        <tissue evidence="1">Leaf</tissue>
    </source>
</reference>
<name>A0AAD8IWT3_9APIA</name>
<reference evidence="1" key="2">
    <citation type="submission" date="2023-05" db="EMBL/GenBank/DDBJ databases">
        <authorList>
            <person name="Schelkunov M.I."/>
        </authorList>
    </citation>
    <scope>NUCLEOTIDE SEQUENCE</scope>
    <source>
        <strain evidence="1">Hsosn_3</strain>
        <tissue evidence="1">Leaf</tissue>
    </source>
</reference>
<protein>
    <submittedName>
        <fullName evidence="1">Uncharacterized protein</fullName>
    </submittedName>
</protein>